<comment type="caution">
    <text evidence="5">The sequence shown here is derived from an EMBL/GenBank/DDBJ whole genome shotgun (WGS) entry which is preliminary data.</text>
</comment>
<dbReference type="Pfam" id="PF14870">
    <property type="entry name" value="PSII_BNR"/>
    <property type="match status" value="1"/>
</dbReference>
<dbReference type="GO" id="GO:0015979">
    <property type="term" value="P:photosynthesis"/>
    <property type="evidence" value="ECO:0007669"/>
    <property type="project" value="UniProtKB-KW"/>
</dbReference>
<dbReference type="InterPro" id="IPR015943">
    <property type="entry name" value="WD40/YVTN_repeat-like_dom_sf"/>
</dbReference>
<sequence length="442" mass="49317">MLTNTKLQWSPTRAPIAGSRYDDIWLINPTVAWSVNSDGHILKTTDGGASWDIKFKAQVTDSNNAVYLRCVSFANNLKGWVGTLTPDLRLYRTLDGGENWQAVENIPQKAPVAVCGLYAVNDLAIYASGTNFPSEVARMMKSVDGGETWTAWDMSQYASNLIDVYFPTPERGWVVGGISDKENPRYEDLTPVVLYTEDGGQTWENRVKNLSFPQGEWGWKIHFLNNEIGFVSLENFKEAAILKTTDGGQSWVRLPVQGNANLEGVGFINETHGWVGGWGDESFEKGTSSVTRDGGKTWENADEIGKFINRFRFLGNPVTVGYAAGQTVYKYSEAPVGTRSETFAESFAPTRFLETVTPKEYERSIEIGYTLPQAASRVTIHMWNRFGKQVRKLIDEKDQSAGSKTVVWDGTDDEGKRLPSGIYIYRLTVDGEGESRAIYLQQ</sequence>
<evidence type="ECO:0000256" key="1">
    <source>
        <dbReference type="ARBA" id="ARBA00022531"/>
    </source>
</evidence>
<dbReference type="RefSeq" id="WP_017748746.1">
    <property type="nucleotide sequence ID" value="NZ_KQ976354.1"/>
</dbReference>
<dbReference type="PANTHER" id="PTHR47199:SF2">
    <property type="entry name" value="PHOTOSYSTEM II STABILITY_ASSEMBLY FACTOR HCF136, CHLOROPLASTIC"/>
    <property type="match status" value="1"/>
</dbReference>
<protein>
    <recommendedName>
        <fullName evidence="7">FlgD Ig-like domain-containing protein</fullName>
    </recommendedName>
</protein>
<evidence type="ECO:0000256" key="2">
    <source>
        <dbReference type="ARBA" id="ARBA00023276"/>
    </source>
</evidence>
<dbReference type="Gene3D" id="2.60.40.4070">
    <property type="match status" value="1"/>
</dbReference>
<keyword evidence="2" id="KW-0604">Photosystem II</keyword>
<dbReference type="GO" id="GO:0009523">
    <property type="term" value="C:photosystem II"/>
    <property type="evidence" value="ECO:0007669"/>
    <property type="project" value="UniProtKB-KW"/>
</dbReference>
<evidence type="ECO:0000313" key="5">
    <source>
        <dbReference type="EMBL" id="KYC43919.1"/>
    </source>
</evidence>
<dbReference type="InterPro" id="IPR028203">
    <property type="entry name" value="PSII_CF48-like_dom"/>
</dbReference>
<evidence type="ECO:0000313" key="6">
    <source>
        <dbReference type="Proteomes" id="UP000076925"/>
    </source>
</evidence>
<accession>A0A139XGX6</accession>
<reference evidence="5 6" key="1">
    <citation type="journal article" date="2013" name="Genome Biol. Evol.">
        <title>Genomes of Stigonematalean cyanobacteria (subsection V) and the evolution of oxygenic photosynthesis from prokaryotes to plastids.</title>
        <authorList>
            <person name="Dagan T."/>
            <person name="Roettger M."/>
            <person name="Stucken K."/>
            <person name="Landan G."/>
            <person name="Koch R."/>
            <person name="Major P."/>
            <person name="Gould S.B."/>
            <person name="Goremykin V.V."/>
            <person name="Rippka R."/>
            <person name="Tandeau de Marsac N."/>
            <person name="Gugger M."/>
            <person name="Lockhart P.J."/>
            <person name="Allen J.F."/>
            <person name="Brune I."/>
            <person name="Maus I."/>
            <person name="Puhler A."/>
            <person name="Martin W.F."/>
        </authorList>
    </citation>
    <scope>NUCLEOTIDE SEQUENCE [LARGE SCALE GENOMIC DNA]</scope>
    <source>
        <strain evidence="5 6">PCC 7110</strain>
    </source>
</reference>
<proteinExistence type="predicted"/>
<keyword evidence="6" id="KW-1185">Reference proteome</keyword>
<gene>
    <name evidence="5" type="ORF">WA1_01845</name>
</gene>
<dbReference type="Pfam" id="PF13860">
    <property type="entry name" value="FlgD_ig"/>
    <property type="match status" value="1"/>
</dbReference>
<dbReference type="InterPro" id="IPR025965">
    <property type="entry name" value="FlgD/Vpr_Ig-like"/>
</dbReference>
<feature type="domain" description="FlgD/Vpr Ig-like" evidence="3">
    <location>
        <begin position="360"/>
        <end position="429"/>
    </location>
</feature>
<name>A0A139XGX6_9CYAN</name>
<keyword evidence="1" id="KW-0602">Photosynthesis</keyword>
<dbReference type="SUPFAM" id="SSF50939">
    <property type="entry name" value="Sialidases"/>
    <property type="match status" value="1"/>
</dbReference>
<dbReference type="AlphaFoldDB" id="A0A139XGX6"/>
<dbReference type="Gene3D" id="2.130.10.10">
    <property type="entry name" value="YVTN repeat-like/Quinoprotein amine dehydrogenase"/>
    <property type="match status" value="2"/>
</dbReference>
<evidence type="ECO:0000259" key="4">
    <source>
        <dbReference type="Pfam" id="PF14870"/>
    </source>
</evidence>
<dbReference type="CDD" id="cd15482">
    <property type="entry name" value="Sialidase_non-viral"/>
    <property type="match status" value="1"/>
</dbReference>
<dbReference type="EMBL" id="ANNX02000012">
    <property type="protein sequence ID" value="KYC43919.1"/>
    <property type="molecule type" value="Genomic_DNA"/>
</dbReference>
<evidence type="ECO:0000259" key="3">
    <source>
        <dbReference type="Pfam" id="PF13860"/>
    </source>
</evidence>
<feature type="domain" description="Photosynthesis system II assembly factor Ycf48/Hcf136-like" evidence="4">
    <location>
        <begin position="6"/>
        <end position="104"/>
    </location>
</feature>
<dbReference type="InterPro" id="IPR036278">
    <property type="entry name" value="Sialidase_sf"/>
</dbReference>
<organism evidence="5 6">
    <name type="scientific">Scytonema hofmannii PCC 7110</name>
    <dbReference type="NCBI Taxonomy" id="128403"/>
    <lineage>
        <taxon>Bacteria</taxon>
        <taxon>Bacillati</taxon>
        <taxon>Cyanobacteriota</taxon>
        <taxon>Cyanophyceae</taxon>
        <taxon>Nostocales</taxon>
        <taxon>Scytonemataceae</taxon>
        <taxon>Scytonema</taxon>
    </lineage>
</organism>
<evidence type="ECO:0008006" key="7">
    <source>
        <dbReference type="Google" id="ProtNLM"/>
    </source>
</evidence>
<dbReference type="Proteomes" id="UP000076925">
    <property type="component" value="Unassembled WGS sequence"/>
</dbReference>
<dbReference type="OrthoDB" id="501835at2"/>
<dbReference type="PANTHER" id="PTHR47199">
    <property type="entry name" value="PHOTOSYSTEM II STABILITY/ASSEMBLY FACTOR HCF136, CHLOROPLASTIC"/>
    <property type="match status" value="1"/>
</dbReference>
<dbReference type="STRING" id="128403.WA1_01845"/>